<dbReference type="FunFam" id="1.10.1200.10:FF:000016">
    <property type="entry name" value="Non-ribosomal peptide synthase"/>
    <property type="match status" value="1"/>
</dbReference>
<dbReference type="SUPFAM" id="SSF47336">
    <property type="entry name" value="ACP-like"/>
    <property type="match status" value="6"/>
</dbReference>
<dbReference type="CDD" id="cd17646">
    <property type="entry name" value="A_NRPS_AB3403-like"/>
    <property type="match status" value="2"/>
</dbReference>
<dbReference type="InterPro" id="IPR025110">
    <property type="entry name" value="AMP-bd_C"/>
</dbReference>
<keyword evidence="9" id="KW-1185">Reference proteome</keyword>
<dbReference type="InterPro" id="IPR036736">
    <property type="entry name" value="ACP-like_sf"/>
</dbReference>
<evidence type="ECO:0000256" key="5">
    <source>
        <dbReference type="ARBA" id="ARBA00023194"/>
    </source>
</evidence>
<dbReference type="InterPro" id="IPR023213">
    <property type="entry name" value="CAT-like_dom_sf"/>
</dbReference>
<feature type="region of interest" description="Disordered" evidence="6">
    <location>
        <begin position="509"/>
        <end position="529"/>
    </location>
</feature>
<dbReference type="InterPro" id="IPR001242">
    <property type="entry name" value="Condensation_dom"/>
</dbReference>
<dbReference type="InterPro" id="IPR010060">
    <property type="entry name" value="NRPS_synth"/>
</dbReference>
<dbReference type="FunFam" id="3.30.300.30:FF:000010">
    <property type="entry name" value="Enterobactin synthetase component F"/>
    <property type="match status" value="1"/>
</dbReference>
<feature type="domain" description="Carrier" evidence="7">
    <location>
        <begin position="526"/>
        <end position="600"/>
    </location>
</feature>
<dbReference type="GO" id="GO:0017000">
    <property type="term" value="P:antibiotic biosynthetic process"/>
    <property type="evidence" value="ECO:0007669"/>
    <property type="project" value="UniProtKB-KW"/>
</dbReference>
<dbReference type="FunFam" id="3.40.50.980:FF:000002">
    <property type="entry name" value="Enterobactin synthetase component F"/>
    <property type="match status" value="2"/>
</dbReference>
<dbReference type="InterPro" id="IPR006162">
    <property type="entry name" value="Ppantetheine_attach_site"/>
</dbReference>
<dbReference type="CDD" id="cd05930">
    <property type="entry name" value="A_NRPS"/>
    <property type="match status" value="3"/>
</dbReference>
<dbReference type="PANTHER" id="PTHR45527">
    <property type="entry name" value="NONRIBOSOMAL PEPTIDE SYNTHETASE"/>
    <property type="match status" value="1"/>
</dbReference>
<evidence type="ECO:0000256" key="4">
    <source>
        <dbReference type="ARBA" id="ARBA00022737"/>
    </source>
</evidence>
<dbReference type="Pfam" id="PF00668">
    <property type="entry name" value="Condensation"/>
    <property type="match status" value="8"/>
</dbReference>
<dbReference type="PROSITE" id="PS00455">
    <property type="entry name" value="AMP_BINDING"/>
    <property type="match status" value="6"/>
</dbReference>
<evidence type="ECO:0000256" key="3">
    <source>
        <dbReference type="ARBA" id="ARBA00022553"/>
    </source>
</evidence>
<gene>
    <name evidence="8" type="ORF">MMAD_04340</name>
</gene>
<dbReference type="FunFam" id="3.40.50.12780:FF:000012">
    <property type="entry name" value="Non-ribosomal peptide synthetase"/>
    <property type="match status" value="3"/>
</dbReference>
<dbReference type="KEGG" id="mmag:MMAD_04340"/>
<dbReference type="PROSITE" id="PS00012">
    <property type="entry name" value="PHOSPHOPANTETHEINE"/>
    <property type="match status" value="6"/>
</dbReference>
<dbReference type="Pfam" id="PF13193">
    <property type="entry name" value="AMP-binding_C"/>
    <property type="match status" value="6"/>
</dbReference>
<dbReference type="GO" id="GO:0043041">
    <property type="term" value="P:amino acid activation for nonribosomal peptide biosynthetic process"/>
    <property type="evidence" value="ECO:0007669"/>
    <property type="project" value="TreeGrafter"/>
</dbReference>
<dbReference type="InterPro" id="IPR009081">
    <property type="entry name" value="PP-bd_ACP"/>
</dbReference>
<evidence type="ECO:0000313" key="9">
    <source>
        <dbReference type="Proteomes" id="UP000466517"/>
    </source>
</evidence>
<name>A0A7I7X8H0_9MYCO</name>
<feature type="domain" description="Carrier" evidence="7">
    <location>
        <begin position="2005"/>
        <end position="2082"/>
    </location>
</feature>
<dbReference type="SUPFAM" id="SSF52777">
    <property type="entry name" value="CoA-dependent acyltransferases"/>
    <property type="match status" value="16"/>
</dbReference>
<protein>
    <submittedName>
        <fullName evidence="8">Non-ribosomal peptide synthetase</fullName>
    </submittedName>
</protein>
<accession>A0A7I7X8H0</accession>
<dbReference type="InterPro" id="IPR020845">
    <property type="entry name" value="AMP-binding_CS"/>
</dbReference>
<proteinExistence type="predicted"/>
<reference evidence="8 9" key="1">
    <citation type="journal article" date="2019" name="Emerg. Microbes Infect.">
        <title>Comprehensive subspecies identification of 175 nontuberculous mycobacteria species based on 7547 genomic profiles.</title>
        <authorList>
            <person name="Matsumoto Y."/>
            <person name="Kinjo T."/>
            <person name="Motooka D."/>
            <person name="Nabeya D."/>
            <person name="Jung N."/>
            <person name="Uechi K."/>
            <person name="Horii T."/>
            <person name="Iida T."/>
            <person name="Fujita J."/>
            <person name="Nakamura S."/>
        </authorList>
    </citation>
    <scope>NUCLEOTIDE SEQUENCE [LARGE SCALE GENOMIC DNA]</scope>
    <source>
        <strain evidence="8 9">JCM 13574</strain>
    </source>
</reference>
<dbReference type="InterPro" id="IPR010071">
    <property type="entry name" value="AA_adenyl_dom"/>
</dbReference>
<dbReference type="InterPro" id="IPR020806">
    <property type="entry name" value="PKS_PP-bd"/>
</dbReference>
<dbReference type="GO" id="GO:0008610">
    <property type="term" value="P:lipid biosynthetic process"/>
    <property type="evidence" value="ECO:0007669"/>
    <property type="project" value="UniProtKB-ARBA"/>
</dbReference>
<keyword evidence="4" id="KW-0677">Repeat</keyword>
<dbReference type="InterPro" id="IPR029058">
    <property type="entry name" value="AB_hydrolase_fold"/>
</dbReference>
<dbReference type="FunFam" id="2.30.38.10:FF:000001">
    <property type="entry name" value="Non-ribosomal peptide synthetase PvdI"/>
    <property type="match status" value="1"/>
</dbReference>
<dbReference type="Pfam" id="PF00975">
    <property type="entry name" value="Thioesterase"/>
    <property type="match status" value="1"/>
</dbReference>
<dbReference type="Gene3D" id="3.40.50.980">
    <property type="match status" value="8"/>
</dbReference>
<dbReference type="SUPFAM" id="SSF56801">
    <property type="entry name" value="Acetyl-CoA synthetase-like"/>
    <property type="match status" value="6"/>
</dbReference>
<evidence type="ECO:0000256" key="2">
    <source>
        <dbReference type="ARBA" id="ARBA00022450"/>
    </source>
</evidence>
<dbReference type="SMART" id="SM00823">
    <property type="entry name" value="PKS_PP"/>
    <property type="match status" value="6"/>
</dbReference>
<sequence>MTTTEMLNLLQQWNDRTRPAVTTTVPEAFARQAELTPEALAVVAGETRLTYRELATRAYQLANHLRSQGVCHEQTVAIALPRSAEMVTAVAAILAAGGAFVPVDPQWPDERRRQVLADTGVTAVLTAPGGARPGDVDPIVVDLADWAFAECATEAPVVEIDGSQLAYVIFTSGSTGTPKGAMIRHEAIGERLTWQVEEILGFGPGDASLFKAPLSFDISINEILLPLVCGGYVVVAEPGGERDPQYLLDLIAREGVTFVYLVSSMLDVLLDLAAGTTLLDGLAHVWCGGEVLTPTLFERFRAQLRTTLYHGYGPAEATIGVSHVVYRDSAERIETSIGRPNPHTQLYVLDADLEPVPVGVGGELYAAGFLLGRGYIHAPALTGSRFVANPFDDDGTRMYRTGDLARWTADGVLEFLGRADNQVKIRGMRVELEEIEVALAAHPGVRHAAAVLRQTPAGGAQLTGYVLSNAALAQEDLLAWCAARLPEHMVPGAVMVLDEFPVTANGKLDRRALPAPPTPATGSHTAPRDARERVLCETFAEVLGLDSVAADADFVALGGDSIVAMGLIAGARRRGLRLRPREILTLRTPAALAAAATDLAESAEPAADPVGDVPATPILAWLNDIGSFTGGFYQSVTVHTPAGLAMASLAAMLDALLDCHDVLRASTSAAEPGGLTVPPAGSVTAASVLTRVSAADDLDRQAADERTRAVTRLDPARGRMIAAVWLDAGAHRTGRLVLVVHHVVVDGVSLRLLTEDLRTAWSALAADRPIALAKAATPFRQWSQALRAATRRGEFAADDDHWQRVARRRDPLIGSRPLDPAVDVVATEQRLVVRLDHEVTARLLGPVPGAIRAGVDDILVTALAVALAAWRGQSDSGVLLELEGHGREAESLGAAGEHLDLSRTLGWFTTLFPAYVDPGALAWDDVAAGGPQLGAAVKAVKDQLRAIPHRGLSHGALRYLSGRPRPDLASRPQVLFNYLGRFTGAGSEPWTLTDDAVSEDRNARMPLPRALEVNAITVDTEHGARLEATFSWPSGVLGRAEVQRLAALWTEAAQSISTSPAVAGPTPSDFPLVAITQADLDGDLAGALDVLPPTPLQAGIYFHSTYADVDPYVVQQIVTLSGPVDADRLRAAATRLLVRHPQLATAFQPTGDGSIVSVVRPDVEMPWYHVEAGAVEDVAAEQRNRPFDLARPPLMRYALVRLAPDRHVLIQTVHHLVADGWSVPIVLRELLTLHDDPNAPLPTAAPFRDYLRWLADEPVDAALDAWRSELAGVEEPTRVVDALTPSEATGFGHVSTVLTPDVAGNLAAWSRERGVTVGSILGAAWGIAVGRLTGRSDVVFGSTVSGRGVDVAGIDDMVGLLVNTVPARIHCGPVESLGAAVDRFAAAQSALFEHHHVALTDVQHAVGVTELFDTLVVIDHQPVAEDVTGALRVDSIDVVEAPHYPLTLMVHPGEPFRITLTHDRGACDTAAAERVLNLYVRILTTMASAAETRCAAIEVLEETERRRTLDAGVGAPAWHGTVVDLVAEQILRSPSATAIIGVDRQTTYAELDDRSARLAGALVAAGVRRGDVVAVATARHTGMVVALLAALRAGAACLPVDPRYPDARITLMLDDARPAVVLTDGSPLPAHDVPTVPVDAAGEPWRATGLEPDDAAWVVYTSGSTGRPRGVVGTHAALANRLRWAADAWSFERGDVRIAKSSTSFVDGLTELLGGLVAGATTVIADDDTARDGAALAALVREVSAAQLLVVPSLAAALIDVAPSHLGGVRRWLCSGEPLDGATVAALRQASPDAEIVNSYGSSEVAGDVLAGVVPDAGPVPLGRPVPGTRIHLLGADLQPVAQGAIGEVYVGGVQLARGYLGDSAATALRFVADPFGGPGERLYRTGDLARWAPDWAVQFVGRVDDQVKVNGFRVELGEIETALAALPDVADAIVTVRGTRVDAYVVGSNAEIDPAAVRTALALRVPAHLVPATVSVIPSIPLLPNGKRDRSALPEPVLAVSRTAPRTDREALICRTFEAVLGMDPDTTIGIDDDFFALGGDSLLALRVVNRLAGEGVTLQTRALFDLRTPRALHDALGTGATQEPASAVDAAAWHGLSDAELAGLAETCPVEVQDVWPLSPLQAGVYYQSTFTSDVTTYLAQNVFDFDHHLDVDAMRTAFGALLSRHDNLRTGFVSDDIPRPVQYVGRFVPATVATVDLTDGPADAVDARLAEVMRSDAERAFDLAVPPLVRLTVIRLPDRGDRLLLTCHFLLWDGWSRELVLRELFALYDSGGVRGALPAPRSTYADYLRWIDARDHDESIRAWADALAGLPEATLIAPEAVGREPVRPERVYGELSADATARLAEHARTGGTTANTVLTTALGLVLGAETGSADVVFGTTVAGRPPELPGVENVIGQFLNTVPVRVDATAHTTVREVLRRVEDFRVDLMGHDYVGLGDVMRAAGHQPLFDVLYVWQNFLDDDTFTDFERQHGIVGVDFVDTTHYPLTWVLTPGERLGIKLEYRPDVVGAERATAMVRRLRLAVEAMLAQPDTAVGQLDLVLDAERDALARRWRSAEHEVGDDTIADLLAERAARRPADTALVCGDATLTYAELDGRVNALARQLLARGAGPERIVALALPRSLDMVVALFAVLRTGAAYLPLELNYPTARLAAVVDDAKPVLLVCLCASDELVGHQVGSGRRVLRLDDPGVAEALSRSAAGPLTDAELGDFSRSVGPRRLDHPAYVIFTSGSTGRPKGVVTPYRGLTNMQLNHRAAIFDPAVARAGGRRLRVAHTVSFSFDMSWEELLWLVEGHEVHVCDEELRRDATALVAYCRRHRIDVVNVTPSYAHHLFEQGLLDPGTSPAPTLVLLGGEAVSDEVWRRLRDLPDGGGYNLYGPTEYTINTLGAGTDDSATPTVGQPIWNTRAYVLDAWLRPVADGVVGELYVTGAGLARGYLHRPALTAERFVADPFVPGGRMYRTGDLVARRPDAGGTLDFLGRSDDQVKIRGYRVELGEVGAALSALPGVRQAVAIARRAGAAAAKQLVGYVVPEQPTGDPAAFAAQLRARLTETLPDYLVPARYGVVDAIPLTVNGKLDVRALPEPVAPAAGTARDPRDDREALLLQVFCEVLGLSELGIDDDFFTLGGDSISSIAVSGRARKAGLDVTPRDVFRRRTVAALAAAAATVDGPAVATAPDSGVGAIAPTPMLAETAGADTPLANFYQSTVLGTPAGMTAAQLESVLQAVLDAHDMLRARLDADWTLSVSDATVPAARVLTTRTGVLGSSDVDVATAAAAAELSPRDGRMIAAVWYSAGQLLLVVHHLVIDGVSWRILADDFARAWAAVDGGRAPVVDPVPTSFRTWSHALRDARFDDEVDYWRGILATPDPDLGRLALDPARDTASTVVRRSFSLPADVSAALLSTAPAALHGGVDDVLLGAFAVALAQWRADRGHRDATAAAVNVEGHGREPDLVRGRLDLSRTIGWFTAIYPVRLDPGRLDWDDVVGAGPALVTAARAVKEQLRTVPNRGLGYGVLRHVDPTRPLPGSAPQILFNYLGRFAGGSGRAWEPVAGIGALREGVDPTNPAVALEINVMAEDGPDATVLSGTLAWPRALLDTIDVDALVELWVAALTALTRCDGLAGHTPSDFPLVDVSQADLDEWERSGTVEDVLPLLPLQQGMYFHAAFGGTDTYRVQQIAELTGPLDVDALRASVRAVVARHQALRACFRELEDGWLAQVVLAEVTVDVEVADDLETAAREHLSRQFDLSDAPLVRYALVSLAPDDHRLIQTMHHIVADGWSYPVIFGDVVAHYNASLGMGRGPAPVTATLHDHVEVVHGADRAAAERTWASALADVVPTTLCPEATTVGDHRSAVRRLAPETTAALVNTARTRGITTSTVLHGAWGLLLGRLLDRRRVVFGSTVSGRGGALPGTETLVGLLINTIPVPMAWEHHTPLGTALADLQERMSAVLDAQHVGLTELARITGVRDLFDTMVVVENFPSLPSGDANDARALIFRGFTGADAPHYPVSLVAYLDDRLTVEIMYDSGAVSDAEAERLAERVEAVLTAFAERPDAAIADVDLRTAAERGFGGAGQAAAGPDRTLVEGFAASARAHAADVAVSCGDATLTYAELNARASAVAGTLVDLGVRPESRVAVALGRSVDLVVGLLAVLKAGGTYVPLDVDWPAARLRHVVDDSAPVCVLTDHADRLPFDDVPTVVLSDAAGGGLDAPVVASDPDHAAYVIYTSGSTGVPKGVAVSHRNVAALFEGAAQLFDFGPADVWTMFHSAAFDFSVWELWGPLLHGGRLVVVEQAVARDPDRFVELLSREGVTVLNQTPSAFYPLIEADRRRRLPLALRYVVFGGEALDTGRLAAWYVNHPTDATQLVNMYGITETCVHVSHRALTSADADSVIGGPIPGLRMHLLDGALRPVPVGVVGELYVEGGQVARGYAGKPGLTSNRFVANPFDASGSRLYRSGDTAMWTASGDLVYVGRSDQQVKVRGYRIELGEVESALAALPGVVTAAAAAHDDGGRTRLIGYLVAREPIDTADVRTRLADRLPEYMMPSAFVVLDALPLTVNGKLDRAALPVPVASPPPAVTDADDGPAGLLAALCTEILGAPVGVDDDFFTAGGDSIVAIQLVNRARKQGVRITPQQVFTCRTPRALAAAADVAAAPAPRDDVEPDYGEVMVTPIVARLAELGGTIDGFNQAELLLAPADATVERLQAALGALVRRHEALGLRLHRPVPMLWSLETAAVPPLSVHRVDAVEMTDDDLREAIATHSDAAAAALAPDRGVMIAAVWFDRGRERRGRLLLTVHHLAVDAVSWRILLDDLGDAYEQLRAGRPPVLPAVPTSLRSYARAVNENAQHASRLAEFDHWSATLAAGGELHGDAVPVGLTVGATRDHVVRLTTAETLPLLTTVPALANADVTETLVAALLVAVDRWRERPGAPLTLDLERHGRDGWGAELDLSRTVGWCTAIAPVRLAAPGAADLVSILKGVKETLRVQPEGGLGFGQLRYCNPRTSSALSRLPAPQVLFNYLGRWMADGTDDWDCAPEVDALRGGPAPDLGTPYLLEVNAICDETSAGPVLRATLTYADGELTGDAIAGLADHWHAVLREFGGLARERAGLTPSDLPLVDLSQDDVDRVTTGFAVDDVWPLSPLQEGVYFQARYAQAAVYVVQNVFDMTETVDADALRIAYSAVMARNPVLRSAFLADGLPHPVAAIAVDPVCEPEIVAVTGDAEVAELTAAERLRSFDLTAPPLARMTVLRSAERDRLIFSYHFLLLDGWSREQLLRELFAEYAAARTRSTAALPTPSAQFTDYLRWLAGRDREASAARWAGALAGLAAPTLLVPAAVGTEPTLALRVDFTLPEDQTTALTATARGAGVTLNAVLSTALAMVLAYETGSADVVFGSTVAGRPTELDGIESVIGLFLNTVPTRIQLQPNRSAADTMRAVQADRLELMDHEYLGLGDVQRAAGVNGPLFDNLFVLQNFLDDDTFTDMETEYGIAGHDSVDASHYPLTWVASPGRRLWVKLEYRPDVVDRQYAERLLERLRHVLGQLTTGATTLAEIDVLLPDEAPAADATGHDLPDATVLDLLAQRGGVAPLDTALVCGADRVDFGGLDARVNRLAWLLRHRGTGPDRTVALAIPRSIDTVVALFAVLRAGAAYLPLELDYPDERLAVMLADATPSHVVTTSAVARRIEPLLPGGCAVVVLDDEPELAVQRTDWDGYAPSLDEAAYVIYTSGSTGRPKGVVTPHRGLTNMHLNHREAIFAPAIAKAGGRRLRIAHTVSFSFDMSWEELLWLIEGHEVHVCDEELRRDASALVAYCHRHRIDVVNVTPTYAQLLFEQGLLDPSGHPPVLVLLGGEPVSTAVWDRLRDSDTTYGYNLYGPTEYTINTLGGGTDDSATPTVGRPIWNTRAHVLDPWLRPAPDGVAGELYVAGAGLARGYLRRPALSAARFVADPHEIGGRMYRTGDLVRRRRSTDDRAGNLDFLGRTDDQVKIRGHRVELGDVESAITVHPDVAHAAVVARPDPNAAGSQRLVGYVVPAVPTDDDLATRVRADLRDRLPSFMIPSALAVLDALPLTDNGKLDVRALPDVDPRGRRPAGRPPRTAAEERLCRLFADVLGVAAVGVDDDFFDLGGHSLLSIRLIGLVRAELGAEMSLKHVFDAPTPAALAALLAGQSADAAAPRPPLVAARRPECIPTSPAQERLLILDRLENTAAAYHYPLVFRVRGAFDVDALGAALGDVVDRHESLRTVFGEHDGVPFQCILPAGTTPTLRVVDCAAADVAALVDAAVEPRFDLSSDIPLRANVFRVADDDHTVALVLHHVATDEWSDAPFLADLNRAYAARVAGDADAQVPLLVQYADYALWQRRLLDVVGEDQLAFWRDTLAGAPDELALPTDRPRPVQPSGEGGSLVVDVPTDVVAMLRSLAAERQVSMLVLFHAGVVALLHRMGAGDDVVVGTPVAGRTETALHDLVGFFVNTVVLRVDASGHPSFDELLARARTADLAAFAHQDVPFDRVVEDLNPPRVAGRNPLFGVFVGYHRHEGRDDEMFGLPTQWSEPVSTAAMFDLGFTLVDDRAGGGATVMAEYGADLFDESTVRTLTQRLVTLLADAIADTAVAIGALEVLADGERDALIVDRNDTTHVVAPTSLGALVSRTAQLSPDATAVVFDDLALTYAELDSWSDRLAANLVEGGADPGRIVGVALPRSVELVVALVAVAKSGAAFLPLDPEYPPDRLAYMTADAGPTTVLDDPAWIRAARDRDVAAPSADVDPAGWAYVLYTSGSTGRPKGVAVPHAGIVNRIAWLQHAYPLTPADRMLVKTPIGFDTSVWEVFWPLAVGATLVVARPGGHRDPAYLAEVVVRHRVTAVDFVPSMLELFLDEPRAATCTTLTRVTVGGEALSTELANRFAAIVGVPLHNLYGPTEAAVDVLGWTADGGPVALGVPGWNVRVYVLDGYLNPVPVGAPGELYLAGVQLADGYLHRTGLTAQSFVANPFEAGTRMYRTGDVVRWRGDGQLEYRGRTDEQIKLRGVRIEPGEIETVLTGHPAVASARVVARGDRLIAYYLTVSGVDAPSAESLRAQALSVLPTHMVPAAYVALASYPLTPSGKLDRAALPAPELTTGTGRAAETPRQRRLCELFADVLGVPVASIDDDFFTLGGHSLLLVRLASLLRREFDVDVSVARLMAAPTVAQVDAQLAMGDADAPDSLAPVLALRTAGSEPPLFLLHPASGLGWQFTGLKNHVPQTIPMYALQSPLFSTGVLPRTIDELASDYATTVSALAPSGPIRLLGWSFGGSMALLVAQELVRRGRNVTFVGMLDARTDVATVAEFDPAAALTGLLREMGFPVAANARTTVDEAVALVRSSDDAIAILDDAQIAMVIENYVAAERFTAGADYGRYGGDVFFVDATVLEMDLTGVASQGWRDHVAGELRVVALDCRHSELMDADVLDRLGPLIAAELAD</sequence>
<dbReference type="Pfam" id="PF00550">
    <property type="entry name" value="PP-binding"/>
    <property type="match status" value="6"/>
</dbReference>
<dbReference type="SUPFAM" id="SSF53474">
    <property type="entry name" value="alpha/beta-Hydrolases"/>
    <property type="match status" value="1"/>
</dbReference>
<organism evidence="8 9">
    <name type="scientific">Mycolicibacterium madagascariense</name>
    <dbReference type="NCBI Taxonomy" id="212765"/>
    <lineage>
        <taxon>Bacteria</taxon>
        <taxon>Bacillati</taxon>
        <taxon>Actinomycetota</taxon>
        <taxon>Actinomycetes</taxon>
        <taxon>Mycobacteriales</taxon>
        <taxon>Mycobacteriaceae</taxon>
        <taxon>Mycolicibacterium</taxon>
    </lineage>
</organism>
<dbReference type="NCBIfam" id="TIGR01733">
    <property type="entry name" value="AA-adenyl-dom"/>
    <property type="match status" value="6"/>
</dbReference>
<evidence type="ECO:0000259" key="7">
    <source>
        <dbReference type="PROSITE" id="PS50075"/>
    </source>
</evidence>
<dbReference type="InterPro" id="IPR042099">
    <property type="entry name" value="ANL_N_sf"/>
</dbReference>
<dbReference type="EMBL" id="AP022610">
    <property type="protein sequence ID" value="BBZ26139.1"/>
    <property type="molecule type" value="Genomic_DNA"/>
</dbReference>
<feature type="domain" description="Carrier" evidence="7">
    <location>
        <begin position="7125"/>
        <end position="7200"/>
    </location>
</feature>
<dbReference type="Proteomes" id="UP000466517">
    <property type="component" value="Chromosome"/>
</dbReference>
<evidence type="ECO:0000256" key="6">
    <source>
        <dbReference type="SAM" id="MobiDB-lite"/>
    </source>
</evidence>
<evidence type="ECO:0000313" key="8">
    <source>
        <dbReference type="EMBL" id="BBZ26139.1"/>
    </source>
</evidence>
<feature type="domain" description="Carrier" evidence="7">
    <location>
        <begin position="3097"/>
        <end position="3171"/>
    </location>
</feature>
<dbReference type="InterPro" id="IPR001031">
    <property type="entry name" value="Thioesterase"/>
</dbReference>
<dbReference type="Gene3D" id="2.30.38.10">
    <property type="entry name" value="Luciferase, Domain 3"/>
    <property type="match status" value="4"/>
</dbReference>
<comment type="cofactor">
    <cofactor evidence="1">
        <name>pantetheine 4'-phosphate</name>
        <dbReference type="ChEBI" id="CHEBI:47942"/>
    </cofactor>
</comment>
<feature type="domain" description="Carrier" evidence="7">
    <location>
        <begin position="4583"/>
        <end position="4657"/>
    </location>
</feature>
<dbReference type="FunFam" id="3.40.50.980:FF:000001">
    <property type="entry name" value="Non-ribosomal peptide synthetase"/>
    <property type="match status" value="2"/>
</dbReference>
<dbReference type="Gene3D" id="3.30.559.10">
    <property type="entry name" value="Chloramphenicol acetyltransferase-like domain"/>
    <property type="match status" value="8"/>
</dbReference>
<dbReference type="CDD" id="cd17643">
    <property type="entry name" value="A_NRPS_Cytc1-like"/>
    <property type="match status" value="1"/>
</dbReference>
<dbReference type="GO" id="GO:0005829">
    <property type="term" value="C:cytosol"/>
    <property type="evidence" value="ECO:0007669"/>
    <property type="project" value="TreeGrafter"/>
</dbReference>
<dbReference type="GO" id="GO:0003824">
    <property type="term" value="F:catalytic activity"/>
    <property type="evidence" value="ECO:0007669"/>
    <property type="project" value="InterPro"/>
</dbReference>
<dbReference type="Pfam" id="PF00501">
    <property type="entry name" value="AMP-binding"/>
    <property type="match status" value="6"/>
</dbReference>
<dbReference type="InterPro" id="IPR000873">
    <property type="entry name" value="AMP-dep_synth/lig_dom"/>
</dbReference>
<dbReference type="NCBIfam" id="NF003417">
    <property type="entry name" value="PRK04813.1"/>
    <property type="match status" value="6"/>
</dbReference>
<dbReference type="GO" id="GO:0031177">
    <property type="term" value="F:phosphopantetheine binding"/>
    <property type="evidence" value="ECO:0007669"/>
    <property type="project" value="InterPro"/>
</dbReference>
<dbReference type="Gene3D" id="3.30.300.30">
    <property type="match status" value="6"/>
</dbReference>
<dbReference type="Gene3D" id="3.40.50.1820">
    <property type="entry name" value="alpha/beta hydrolase"/>
    <property type="match status" value="2"/>
</dbReference>
<dbReference type="RefSeq" id="WP_246240213.1">
    <property type="nucleotide sequence ID" value="NZ_AP022610.1"/>
</dbReference>
<dbReference type="Gene3D" id="1.10.1200.10">
    <property type="entry name" value="ACP-like"/>
    <property type="match status" value="4"/>
</dbReference>
<evidence type="ECO:0000256" key="1">
    <source>
        <dbReference type="ARBA" id="ARBA00001957"/>
    </source>
</evidence>
<dbReference type="GO" id="GO:0072330">
    <property type="term" value="P:monocarboxylic acid biosynthetic process"/>
    <property type="evidence" value="ECO:0007669"/>
    <property type="project" value="UniProtKB-ARBA"/>
</dbReference>
<dbReference type="PROSITE" id="PS50075">
    <property type="entry name" value="CARRIER"/>
    <property type="match status" value="6"/>
</dbReference>
<keyword evidence="5" id="KW-0045">Antibiotic biosynthesis</keyword>
<dbReference type="UniPathway" id="UPA00011"/>
<feature type="domain" description="Carrier" evidence="7">
    <location>
        <begin position="6100"/>
        <end position="6175"/>
    </location>
</feature>
<dbReference type="NCBIfam" id="TIGR01720">
    <property type="entry name" value="NRPS-para261"/>
    <property type="match status" value="3"/>
</dbReference>
<dbReference type="PANTHER" id="PTHR45527:SF1">
    <property type="entry name" value="FATTY ACID SYNTHASE"/>
    <property type="match status" value="1"/>
</dbReference>
<dbReference type="InterPro" id="IPR045851">
    <property type="entry name" value="AMP-bd_C_sf"/>
</dbReference>
<keyword evidence="3" id="KW-0597">Phosphoprotein</keyword>
<dbReference type="GO" id="GO:0044550">
    <property type="term" value="P:secondary metabolite biosynthetic process"/>
    <property type="evidence" value="ECO:0007669"/>
    <property type="project" value="UniProtKB-ARBA"/>
</dbReference>
<dbReference type="Gene3D" id="3.30.559.30">
    <property type="entry name" value="Nonribosomal peptide synthetase, condensation domain"/>
    <property type="match status" value="8"/>
</dbReference>
<dbReference type="CDD" id="cd19540">
    <property type="entry name" value="LCL_NRPS-like"/>
    <property type="match status" value="1"/>
</dbReference>
<dbReference type="NCBIfam" id="NF004282">
    <property type="entry name" value="PRK05691.1"/>
    <property type="match status" value="9"/>
</dbReference>
<keyword evidence="2" id="KW-0596">Phosphopantetheine</keyword>
<dbReference type="Gene3D" id="3.40.50.12780">
    <property type="entry name" value="N-terminal domain of ligase-like"/>
    <property type="match status" value="2"/>
</dbReference>